<dbReference type="AlphaFoldDB" id="A0A8S1MFI9"/>
<sequence length="304" mass="36404">MNHQLCYCKYRNPIEFVCTLKECTQRRLICQSCAWDHNHHNSKVLKINEFETMITNDALVQRIKDVYNSEGINTLFDQLVYIAQTDIMQILKKRCTELKDKVKKNYNPLNRTIEHIAKISKKQYDLSTIDFLVKELDISDIQGQLLKIEASQFQKFSLICKEILNLSEALDKLRKTCQEDSSKELKSIKNQIQSNLEYKEVKQKSLCDQDLNDFFEKPLVQLKKQSFYDHYQIQEQYNNNNNNNNNIYINNNKYNKYNRIIRNKLLKICINLMWIFQKNQNNQQIKHHHILMKGQRLSIFLLRL</sequence>
<evidence type="ECO:0000313" key="1">
    <source>
        <dbReference type="EMBL" id="CAD8077141.1"/>
    </source>
</evidence>
<protein>
    <submittedName>
        <fullName evidence="1">Uncharacterized protein</fullName>
    </submittedName>
</protein>
<dbReference type="EMBL" id="CAJJDN010000035">
    <property type="protein sequence ID" value="CAD8077141.1"/>
    <property type="molecule type" value="Genomic_DNA"/>
</dbReference>
<name>A0A8S1MFI9_9CILI</name>
<accession>A0A8S1MFI9</accession>
<dbReference type="Proteomes" id="UP000692954">
    <property type="component" value="Unassembled WGS sequence"/>
</dbReference>
<evidence type="ECO:0000313" key="2">
    <source>
        <dbReference type="Proteomes" id="UP000692954"/>
    </source>
</evidence>
<reference evidence="1" key="1">
    <citation type="submission" date="2021-01" db="EMBL/GenBank/DDBJ databases">
        <authorList>
            <consortium name="Genoscope - CEA"/>
            <person name="William W."/>
        </authorList>
    </citation>
    <scope>NUCLEOTIDE SEQUENCE</scope>
</reference>
<gene>
    <name evidence="1" type="ORF">PSON_ATCC_30995.1.T0350347</name>
</gene>
<organism evidence="1 2">
    <name type="scientific">Paramecium sonneborni</name>
    <dbReference type="NCBI Taxonomy" id="65129"/>
    <lineage>
        <taxon>Eukaryota</taxon>
        <taxon>Sar</taxon>
        <taxon>Alveolata</taxon>
        <taxon>Ciliophora</taxon>
        <taxon>Intramacronucleata</taxon>
        <taxon>Oligohymenophorea</taxon>
        <taxon>Peniculida</taxon>
        <taxon>Parameciidae</taxon>
        <taxon>Paramecium</taxon>
    </lineage>
</organism>
<comment type="caution">
    <text evidence="1">The sequence shown here is derived from an EMBL/GenBank/DDBJ whole genome shotgun (WGS) entry which is preliminary data.</text>
</comment>
<proteinExistence type="predicted"/>
<keyword evidence="2" id="KW-1185">Reference proteome</keyword>